<proteinExistence type="predicted"/>
<gene>
    <name evidence="1" type="ordered locus">S70_04500</name>
</gene>
<dbReference type="PATRIC" id="fig|1157951.4.peg.895"/>
<reference evidence="1 2" key="1">
    <citation type="journal article" date="2012" name="J. Bacteriol.">
        <title>Complete Genome Sequence of Providencia stuartii Clinical Isolate MRSN 2154.</title>
        <authorList>
            <person name="Clifford R.J."/>
            <person name="Hang J."/>
            <person name="Riley M.C."/>
            <person name="Onmus-Leone F."/>
            <person name="Kuschner R.A."/>
            <person name="Lesho E.P."/>
            <person name="Waterman P.E."/>
        </authorList>
    </citation>
    <scope>NUCLEOTIDE SEQUENCE [LARGE SCALE GENOMIC DNA]</scope>
    <source>
        <strain evidence="1 2">MRSN 2154</strain>
    </source>
</reference>
<dbReference type="KEGG" id="psi:S70_04500"/>
<accession>A0A140NIQ1</accession>
<sequence>MTEGDIIPLLKPVLPNKVFSYVVPQNKPVTAPWCVLSIYDIPSDVFSGQAETMTNIQIDVYANTVDEARIIRDGMRQAINVLNPTSITERQSYESDTKLFRATLECQVWQ</sequence>
<dbReference type="AlphaFoldDB" id="A0A140NIQ1"/>
<dbReference type="EMBL" id="CP003488">
    <property type="protein sequence ID" value="AFH92781.1"/>
    <property type="molecule type" value="Genomic_DNA"/>
</dbReference>
<dbReference type="Proteomes" id="UP000005012">
    <property type="component" value="Chromosome"/>
</dbReference>
<protein>
    <submittedName>
        <fullName evidence="1">Uncharacterized protein</fullName>
    </submittedName>
</protein>
<evidence type="ECO:0000313" key="2">
    <source>
        <dbReference type="Proteomes" id="UP000005012"/>
    </source>
</evidence>
<dbReference type="OrthoDB" id="9115292at2"/>
<reference evidence="2" key="2">
    <citation type="submission" date="2012-04" db="EMBL/GenBank/DDBJ databases">
        <title>Complete genome sequence of Providencia stuartii clinical isolate MRSN 2154.</title>
        <authorList>
            <person name="Clifford R.J."/>
            <person name="Hang J."/>
            <person name="Riley M.C."/>
            <person name="Onmus-Leone F."/>
            <person name="Kuschner R.A."/>
            <person name="Lesho E.P."/>
            <person name="Waterman P.E."/>
        </authorList>
    </citation>
    <scope>NUCLEOTIDE SEQUENCE [LARGE SCALE GENOMIC DNA]</scope>
    <source>
        <strain evidence="2">MRSN 2154</strain>
    </source>
</reference>
<dbReference type="RefSeq" id="WP_014656484.1">
    <property type="nucleotide sequence ID" value="NC_017731.1"/>
</dbReference>
<dbReference type="HOGENOM" id="CLU_169532_0_0_6"/>
<name>A0A140NIQ1_PROSM</name>
<organism evidence="1 2">
    <name type="scientific">Providencia stuartii (strain MRSN 2154)</name>
    <dbReference type="NCBI Taxonomy" id="1157951"/>
    <lineage>
        <taxon>Bacteria</taxon>
        <taxon>Pseudomonadati</taxon>
        <taxon>Pseudomonadota</taxon>
        <taxon>Gammaproteobacteria</taxon>
        <taxon>Enterobacterales</taxon>
        <taxon>Morganellaceae</taxon>
        <taxon>Providencia</taxon>
    </lineage>
</organism>
<evidence type="ECO:0000313" key="1">
    <source>
        <dbReference type="EMBL" id="AFH92781.1"/>
    </source>
</evidence>